<evidence type="ECO:0000313" key="2">
    <source>
        <dbReference type="Proteomes" id="UP000006729"/>
    </source>
</evidence>
<reference evidence="1 2" key="1">
    <citation type="journal article" date="2006" name="Science">
        <title>The genome of black cottonwood, Populus trichocarpa (Torr. &amp; Gray).</title>
        <authorList>
            <person name="Tuskan G.A."/>
            <person name="Difazio S."/>
            <person name="Jansson S."/>
            <person name="Bohlmann J."/>
            <person name="Grigoriev I."/>
            <person name="Hellsten U."/>
            <person name="Putnam N."/>
            <person name="Ralph S."/>
            <person name="Rombauts S."/>
            <person name="Salamov A."/>
            <person name="Schein J."/>
            <person name="Sterck L."/>
            <person name="Aerts A."/>
            <person name="Bhalerao R.R."/>
            <person name="Bhalerao R.P."/>
            <person name="Blaudez D."/>
            <person name="Boerjan W."/>
            <person name="Brun A."/>
            <person name="Brunner A."/>
            <person name="Busov V."/>
            <person name="Campbell M."/>
            <person name="Carlson J."/>
            <person name="Chalot M."/>
            <person name="Chapman J."/>
            <person name="Chen G.L."/>
            <person name="Cooper D."/>
            <person name="Coutinho P.M."/>
            <person name="Couturier J."/>
            <person name="Covert S."/>
            <person name="Cronk Q."/>
            <person name="Cunningham R."/>
            <person name="Davis J."/>
            <person name="Degroeve S."/>
            <person name="Dejardin A."/>
            <person name="Depamphilis C."/>
            <person name="Detter J."/>
            <person name="Dirks B."/>
            <person name="Dubchak I."/>
            <person name="Duplessis S."/>
            <person name="Ehlting J."/>
            <person name="Ellis B."/>
            <person name="Gendler K."/>
            <person name="Goodstein D."/>
            <person name="Gribskov M."/>
            <person name="Grimwood J."/>
            <person name="Groover A."/>
            <person name="Gunter L."/>
            <person name="Hamberger B."/>
            <person name="Heinze B."/>
            <person name="Helariutta Y."/>
            <person name="Henrissat B."/>
            <person name="Holligan D."/>
            <person name="Holt R."/>
            <person name="Huang W."/>
            <person name="Islam-Faridi N."/>
            <person name="Jones S."/>
            <person name="Jones-Rhoades M."/>
            <person name="Jorgensen R."/>
            <person name="Joshi C."/>
            <person name="Kangasjarvi J."/>
            <person name="Karlsson J."/>
            <person name="Kelleher C."/>
            <person name="Kirkpatrick R."/>
            <person name="Kirst M."/>
            <person name="Kohler A."/>
            <person name="Kalluri U."/>
            <person name="Larimer F."/>
            <person name="Leebens-Mack J."/>
            <person name="Leple J.C."/>
            <person name="Locascio P."/>
            <person name="Lou Y."/>
            <person name="Lucas S."/>
            <person name="Martin F."/>
            <person name="Montanini B."/>
            <person name="Napoli C."/>
            <person name="Nelson D.R."/>
            <person name="Nelson C."/>
            <person name="Nieminen K."/>
            <person name="Nilsson O."/>
            <person name="Pereda V."/>
            <person name="Peter G."/>
            <person name="Philippe R."/>
            <person name="Pilate G."/>
            <person name="Poliakov A."/>
            <person name="Razumovskaya J."/>
            <person name="Richardson P."/>
            <person name="Rinaldi C."/>
            <person name="Ritland K."/>
            <person name="Rouze P."/>
            <person name="Ryaboy D."/>
            <person name="Schmutz J."/>
            <person name="Schrader J."/>
            <person name="Segerman B."/>
            <person name="Shin H."/>
            <person name="Siddiqui A."/>
            <person name="Sterky F."/>
            <person name="Terry A."/>
            <person name="Tsai C.J."/>
            <person name="Uberbacher E."/>
            <person name="Unneberg P."/>
            <person name="Vahala J."/>
            <person name="Wall K."/>
            <person name="Wessler S."/>
            <person name="Yang G."/>
            <person name="Yin T."/>
            <person name="Douglas C."/>
            <person name="Marra M."/>
            <person name="Sandberg G."/>
            <person name="Van de Peer Y."/>
            <person name="Rokhsar D."/>
        </authorList>
    </citation>
    <scope>NUCLEOTIDE SEQUENCE [LARGE SCALE GENOMIC DNA]</scope>
    <source>
        <strain evidence="2">cv. Nisqually</strain>
    </source>
</reference>
<organism evidence="1 2">
    <name type="scientific">Populus trichocarpa</name>
    <name type="common">Western balsam poplar</name>
    <name type="synonym">Populus balsamifera subsp. trichocarpa</name>
    <dbReference type="NCBI Taxonomy" id="3694"/>
    <lineage>
        <taxon>Eukaryota</taxon>
        <taxon>Viridiplantae</taxon>
        <taxon>Streptophyta</taxon>
        <taxon>Embryophyta</taxon>
        <taxon>Tracheophyta</taxon>
        <taxon>Spermatophyta</taxon>
        <taxon>Magnoliopsida</taxon>
        <taxon>eudicotyledons</taxon>
        <taxon>Gunneridae</taxon>
        <taxon>Pentapetalae</taxon>
        <taxon>rosids</taxon>
        <taxon>fabids</taxon>
        <taxon>Malpighiales</taxon>
        <taxon>Salicaceae</taxon>
        <taxon>Saliceae</taxon>
        <taxon>Populus</taxon>
    </lineage>
</organism>
<dbReference type="EMBL" id="CM009295">
    <property type="protein sequence ID" value="KAI9392266.1"/>
    <property type="molecule type" value="Genomic_DNA"/>
</dbReference>
<protein>
    <submittedName>
        <fullName evidence="1">Uncharacterized protein</fullName>
    </submittedName>
</protein>
<evidence type="ECO:0000313" key="1">
    <source>
        <dbReference type="EMBL" id="KAI9392266.1"/>
    </source>
</evidence>
<gene>
    <name evidence="1" type="ORF">POPTR_006G066750v4</name>
</gene>
<accession>A0ACC0SSQ9</accession>
<keyword evidence="2" id="KW-1185">Reference proteome</keyword>
<dbReference type="Proteomes" id="UP000006729">
    <property type="component" value="Chromosome 6"/>
</dbReference>
<sequence length="58" mass="6837">MPDSLLMFSKNVVFFFLKCFLLCVEKLIGEAIEHFVASHDCFREANKMVKIDLDFYDQ</sequence>
<comment type="caution">
    <text evidence="1">The sequence shown here is derived from an EMBL/GenBank/DDBJ whole genome shotgun (WGS) entry which is preliminary data.</text>
</comment>
<proteinExistence type="predicted"/>
<name>A0ACC0SSQ9_POPTR</name>